<dbReference type="Proteomes" id="UP000604117">
    <property type="component" value="Unassembled WGS sequence"/>
</dbReference>
<feature type="region of interest" description="Disordered" evidence="1">
    <location>
        <begin position="38"/>
        <end position="67"/>
    </location>
</feature>
<gene>
    <name evidence="2" type="ORF">Asi02nite_40130</name>
</gene>
<name>A0ABQ4CT73_9ACTN</name>
<accession>A0ABQ4CT73</accession>
<comment type="caution">
    <text evidence="2">The sequence shown here is derived from an EMBL/GenBank/DDBJ whole genome shotgun (WGS) entry which is preliminary data.</text>
</comment>
<evidence type="ECO:0000313" key="2">
    <source>
        <dbReference type="EMBL" id="GIF74495.1"/>
    </source>
</evidence>
<keyword evidence="3" id="KW-1185">Reference proteome</keyword>
<dbReference type="EMBL" id="BONE01000031">
    <property type="protein sequence ID" value="GIF74495.1"/>
    <property type="molecule type" value="Genomic_DNA"/>
</dbReference>
<evidence type="ECO:0000256" key="1">
    <source>
        <dbReference type="SAM" id="MobiDB-lite"/>
    </source>
</evidence>
<proteinExistence type="predicted"/>
<evidence type="ECO:0000313" key="3">
    <source>
        <dbReference type="Proteomes" id="UP000604117"/>
    </source>
</evidence>
<protein>
    <submittedName>
        <fullName evidence="2">Uncharacterized protein</fullName>
    </submittedName>
</protein>
<reference evidence="2 3" key="1">
    <citation type="submission" date="2021-01" db="EMBL/GenBank/DDBJ databases">
        <title>Whole genome shotgun sequence of Asanoa siamensis NBRC 107932.</title>
        <authorList>
            <person name="Komaki H."/>
            <person name="Tamura T."/>
        </authorList>
    </citation>
    <scope>NUCLEOTIDE SEQUENCE [LARGE SCALE GENOMIC DNA]</scope>
    <source>
        <strain evidence="2 3">NBRC 107932</strain>
    </source>
</reference>
<organism evidence="2 3">
    <name type="scientific">Asanoa siamensis</name>
    <dbReference type="NCBI Taxonomy" id="926357"/>
    <lineage>
        <taxon>Bacteria</taxon>
        <taxon>Bacillati</taxon>
        <taxon>Actinomycetota</taxon>
        <taxon>Actinomycetes</taxon>
        <taxon>Micromonosporales</taxon>
        <taxon>Micromonosporaceae</taxon>
        <taxon>Asanoa</taxon>
    </lineage>
</organism>
<sequence>MSFGNVPEIWRLRSGYSGVGVRLGIDPHDRHFAAVIAPTEPPEKRPSDPDCSGALPVAPPSLDLKRP</sequence>